<dbReference type="GO" id="GO:0044550">
    <property type="term" value="P:secondary metabolite biosynthetic process"/>
    <property type="evidence" value="ECO:0007669"/>
    <property type="project" value="TreeGrafter"/>
</dbReference>
<keyword evidence="1" id="KW-0808">Transferase</keyword>
<dbReference type="Gene3D" id="3.30.559.10">
    <property type="entry name" value="Chloramphenicol acetyltransferase-like domain"/>
    <property type="match status" value="2"/>
</dbReference>
<protein>
    <submittedName>
        <fullName evidence="2">Uncharacterized protein</fullName>
    </submittedName>
</protein>
<dbReference type="InterPro" id="IPR023213">
    <property type="entry name" value="CAT-like_dom_sf"/>
</dbReference>
<evidence type="ECO:0000313" key="2">
    <source>
        <dbReference type="EMBL" id="KAJ1726003.1"/>
    </source>
</evidence>
<organism evidence="2 3">
    <name type="scientific">Coemansia biformis</name>
    <dbReference type="NCBI Taxonomy" id="1286918"/>
    <lineage>
        <taxon>Eukaryota</taxon>
        <taxon>Fungi</taxon>
        <taxon>Fungi incertae sedis</taxon>
        <taxon>Zoopagomycota</taxon>
        <taxon>Kickxellomycotina</taxon>
        <taxon>Kickxellomycetes</taxon>
        <taxon>Kickxellales</taxon>
        <taxon>Kickxellaceae</taxon>
        <taxon>Coemansia</taxon>
    </lineage>
</organism>
<name>A0A9W7Y7J4_9FUNG</name>
<dbReference type="OrthoDB" id="1862401at2759"/>
<evidence type="ECO:0000313" key="3">
    <source>
        <dbReference type="Proteomes" id="UP001143981"/>
    </source>
</evidence>
<dbReference type="SUPFAM" id="SSF52777">
    <property type="entry name" value="CoA-dependent acyltransferases"/>
    <property type="match status" value="1"/>
</dbReference>
<accession>A0A9W7Y7J4</accession>
<dbReference type="InterPro" id="IPR050317">
    <property type="entry name" value="Plant_Fungal_Acyltransferase"/>
</dbReference>
<dbReference type="Proteomes" id="UP001143981">
    <property type="component" value="Unassembled WGS sequence"/>
</dbReference>
<dbReference type="GO" id="GO:0016747">
    <property type="term" value="F:acyltransferase activity, transferring groups other than amino-acyl groups"/>
    <property type="evidence" value="ECO:0007669"/>
    <property type="project" value="TreeGrafter"/>
</dbReference>
<dbReference type="PANTHER" id="PTHR31642">
    <property type="entry name" value="TRICHOTHECENE 3-O-ACETYLTRANSFERASE"/>
    <property type="match status" value="1"/>
</dbReference>
<keyword evidence="3" id="KW-1185">Reference proteome</keyword>
<proteinExistence type="predicted"/>
<comment type="caution">
    <text evidence="2">The sequence shown here is derived from an EMBL/GenBank/DDBJ whole genome shotgun (WGS) entry which is preliminary data.</text>
</comment>
<evidence type="ECO:0000256" key="1">
    <source>
        <dbReference type="ARBA" id="ARBA00022679"/>
    </source>
</evidence>
<dbReference type="PANTHER" id="PTHR31642:SF310">
    <property type="entry name" value="FATTY ALCOHOL:CAFFEOYL-COA ACYLTRANSFERASE"/>
    <property type="match status" value="1"/>
</dbReference>
<reference evidence="2" key="1">
    <citation type="submission" date="2022-07" db="EMBL/GenBank/DDBJ databases">
        <title>Phylogenomic reconstructions and comparative analyses of Kickxellomycotina fungi.</title>
        <authorList>
            <person name="Reynolds N.K."/>
            <person name="Stajich J.E."/>
            <person name="Barry K."/>
            <person name="Grigoriev I.V."/>
            <person name="Crous P."/>
            <person name="Smith M.E."/>
        </authorList>
    </citation>
    <scope>NUCLEOTIDE SEQUENCE</scope>
    <source>
        <strain evidence="2">BCRC 34381</strain>
    </source>
</reference>
<dbReference type="EMBL" id="JANBOI010001842">
    <property type="protein sequence ID" value="KAJ1726003.1"/>
    <property type="molecule type" value="Genomic_DNA"/>
</dbReference>
<dbReference type="AlphaFoldDB" id="A0A9W7Y7J4"/>
<gene>
    <name evidence="2" type="ORF">LPJ61_005489</name>
</gene>
<sequence length="473" mass="51842">MTAGIANIPFTYYYKNPSSNPAAPFMPSDLLIDSLLCTLQEFPILVSCLVVNGSGHGFVIVDGDNPNMPDIQESQSSVHYRTIETANFSWSAVPDSVVTVFPCPTADISGALQLLNVNIVRLQDNSSLILFANIPHYVMDGRSYGMFMQRWAEVCRCMCGDSTAEPPTRHYEFNHRAVGRALPYEMAEMSPTLKHYFATQNAFGDHMSWLSPEARGKYLIGDAVRIPARTHTFHITHAAIASIRERIAGASHTDNRVSDNDILCALISHAIARGIADYNSLPENKELWGRPTQMSESAQSGAGSEFTSFVAFDMRPRIGLLDANFVGGRVVVVPVPHTMSSLSRTDNAAKMLSTATAGIRAMVDGLTGPFVNLMDYVLSLGAGGNMHFWGQVMSQPQKVLISNQTRFGLYKCDFGNGVPRWVSALLAAMTNLAAILSLNPESDGYDVYLSVESHVMEGILTNELWNGHARLMY</sequence>